<dbReference type="AlphaFoldDB" id="A0A9W8RLZ4"/>
<dbReference type="Proteomes" id="UP001152049">
    <property type="component" value="Unassembled WGS sequence"/>
</dbReference>
<accession>A0A9W8RLZ4</accession>
<sequence>MTTRVSFVDLPREIRQQIYDYVFEDPEPVFTNALTSRTAYPPEKYPFLYMDKAITEEIQSYLYRGHSMVIPIQEPCDYVREEELLTSQVAFCSERMRRCTKTLIFEASQTSISQYGEGFFKEYGEPEDVYAFWYKHDRGTKFAEKIIEEILALKPHLPSIKNIKFVFWFGCWIVDNDHWRGRLNELRKEWPGISLEFEFNMFGYVDHNPHREENNWIQAWAEWRDETENTDFSAQNFRWVDHVQGNFWGRYIDPEAYGWEDVPFYGILGIDSMVHGGKTEVRPIVLPIGQPKRYWQSYRTEMPQRRAEEEEAGKSMKVLSRLNLIKL</sequence>
<gene>
    <name evidence="1" type="ORF">NW762_014213</name>
</gene>
<reference evidence="1" key="1">
    <citation type="submission" date="2022-09" db="EMBL/GenBank/DDBJ databases">
        <title>Fusarium specimens isolated from Avocado Roots.</title>
        <authorList>
            <person name="Stajich J."/>
            <person name="Roper C."/>
            <person name="Heimlech-Rivalta G."/>
        </authorList>
    </citation>
    <scope>NUCLEOTIDE SEQUENCE</scope>
    <source>
        <strain evidence="1">CF00136</strain>
    </source>
</reference>
<proteinExistence type="predicted"/>
<comment type="caution">
    <text evidence="1">The sequence shown here is derived from an EMBL/GenBank/DDBJ whole genome shotgun (WGS) entry which is preliminary data.</text>
</comment>
<keyword evidence="2" id="KW-1185">Reference proteome</keyword>
<name>A0A9W8RLZ4_9HYPO</name>
<protein>
    <submittedName>
        <fullName evidence="1">Uncharacterized protein</fullName>
    </submittedName>
</protein>
<evidence type="ECO:0000313" key="1">
    <source>
        <dbReference type="EMBL" id="KAJ4245007.1"/>
    </source>
</evidence>
<organism evidence="1 2">
    <name type="scientific">Fusarium torreyae</name>
    <dbReference type="NCBI Taxonomy" id="1237075"/>
    <lineage>
        <taxon>Eukaryota</taxon>
        <taxon>Fungi</taxon>
        <taxon>Dikarya</taxon>
        <taxon>Ascomycota</taxon>
        <taxon>Pezizomycotina</taxon>
        <taxon>Sordariomycetes</taxon>
        <taxon>Hypocreomycetidae</taxon>
        <taxon>Hypocreales</taxon>
        <taxon>Nectriaceae</taxon>
        <taxon>Fusarium</taxon>
    </lineage>
</organism>
<dbReference type="EMBL" id="JAOQAZ010000048">
    <property type="protein sequence ID" value="KAJ4245007.1"/>
    <property type="molecule type" value="Genomic_DNA"/>
</dbReference>
<dbReference type="OrthoDB" id="5104305at2759"/>
<evidence type="ECO:0000313" key="2">
    <source>
        <dbReference type="Proteomes" id="UP001152049"/>
    </source>
</evidence>